<dbReference type="EMBL" id="BMMS01000023">
    <property type="protein sequence ID" value="GGO94467.1"/>
    <property type="molecule type" value="Genomic_DNA"/>
</dbReference>
<evidence type="ECO:0000313" key="2">
    <source>
        <dbReference type="Proteomes" id="UP000641932"/>
    </source>
</evidence>
<comment type="caution">
    <text evidence="1">The sequence shown here is derived from an EMBL/GenBank/DDBJ whole genome shotgun (WGS) entry which is preliminary data.</text>
</comment>
<sequence length="61" mass="6687">MPAALRDRSALMRSLLIPRAQAHQRFGPVRVPGGPFRRPRTARSTGCAPSAWFGVTSLSLR</sequence>
<name>A0A917ZVQ4_9ACTN</name>
<evidence type="ECO:0000313" key="1">
    <source>
        <dbReference type="EMBL" id="GGO94467.1"/>
    </source>
</evidence>
<reference evidence="1" key="1">
    <citation type="journal article" date="2014" name="Int. J. Syst. Evol. Microbiol.">
        <title>Complete genome sequence of Corynebacterium casei LMG S-19264T (=DSM 44701T), isolated from a smear-ripened cheese.</title>
        <authorList>
            <consortium name="US DOE Joint Genome Institute (JGI-PGF)"/>
            <person name="Walter F."/>
            <person name="Albersmeier A."/>
            <person name="Kalinowski J."/>
            <person name="Ruckert C."/>
        </authorList>
    </citation>
    <scope>NUCLEOTIDE SEQUENCE</scope>
    <source>
        <strain evidence="1">CGMCC 4.7201</strain>
    </source>
</reference>
<organism evidence="1 2">
    <name type="scientific">Wenjunlia tyrosinilytica</name>
    <dbReference type="NCBI Taxonomy" id="1544741"/>
    <lineage>
        <taxon>Bacteria</taxon>
        <taxon>Bacillati</taxon>
        <taxon>Actinomycetota</taxon>
        <taxon>Actinomycetes</taxon>
        <taxon>Kitasatosporales</taxon>
        <taxon>Streptomycetaceae</taxon>
        <taxon>Wenjunlia</taxon>
    </lineage>
</organism>
<reference evidence="1" key="2">
    <citation type="submission" date="2020-09" db="EMBL/GenBank/DDBJ databases">
        <authorList>
            <person name="Sun Q."/>
            <person name="Zhou Y."/>
        </authorList>
    </citation>
    <scope>NUCLEOTIDE SEQUENCE</scope>
    <source>
        <strain evidence="1">CGMCC 4.7201</strain>
    </source>
</reference>
<protein>
    <submittedName>
        <fullName evidence="1">Uncharacterized protein</fullName>
    </submittedName>
</protein>
<keyword evidence="2" id="KW-1185">Reference proteome</keyword>
<gene>
    <name evidence="1" type="ORF">GCM10012280_49420</name>
</gene>
<accession>A0A917ZVQ4</accession>
<proteinExistence type="predicted"/>
<dbReference type="Proteomes" id="UP000641932">
    <property type="component" value="Unassembled WGS sequence"/>
</dbReference>
<dbReference type="AlphaFoldDB" id="A0A917ZVQ4"/>